<evidence type="ECO:0000256" key="1">
    <source>
        <dbReference type="SAM" id="SignalP"/>
    </source>
</evidence>
<dbReference type="OrthoDB" id="6060393at2759"/>
<feature type="signal peptide" evidence="1">
    <location>
        <begin position="1"/>
        <end position="35"/>
    </location>
</feature>
<reference evidence="2" key="1">
    <citation type="submission" date="2020-11" db="EMBL/GenBank/DDBJ databases">
        <authorList>
            <person name="Tran Van P."/>
        </authorList>
    </citation>
    <scope>NUCLEOTIDE SEQUENCE</scope>
</reference>
<organism evidence="2">
    <name type="scientific">Darwinula stevensoni</name>
    <dbReference type="NCBI Taxonomy" id="69355"/>
    <lineage>
        <taxon>Eukaryota</taxon>
        <taxon>Metazoa</taxon>
        <taxon>Ecdysozoa</taxon>
        <taxon>Arthropoda</taxon>
        <taxon>Crustacea</taxon>
        <taxon>Oligostraca</taxon>
        <taxon>Ostracoda</taxon>
        <taxon>Podocopa</taxon>
        <taxon>Podocopida</taxon>
        <taxon>Darwinulocopina</taxon>
        <taxon>Darwinuloidea</taxon>
        <taxon>Darwinulidae</taxon>
        <taxon>Darwinula</taxon>
    </lineage>
</organism>
<name>A0A7R9A3M2_9CRUS</name>
<dbReference type="EMBL" id="CAJPEV010001125">
    <property type="protein sequence ID" value="CAG0890881.1"/>
    <property type="molecule type" value="Genomic_DNA"/>
</dbReference>
<sequence length="274" mass="29573">MLRFLGPLLLGPLLLGPLLLGPLLLSPLLLAPAAGEAPDSVGMWEQIREGVSHRFYATGDNVVIAFGCEGVMDELSQRWLERMMEVSSLASRFEVGHAYAVRGPGAGHIGIEDLINNLLWQMNGDLIMVIAHSAGSNVSNDFFNTLSQWDVNGATDGKIAAFNLDGYGGIPDGTVAKLKALCWVWARMASGLESMNAAIMKYHAELTGDGFEVDASSSGCVNSLCLHDAVVNTHPWNSEYFDVLQDYGTFDEEHEVQTQYLQALMPVGPNSAVS</sequence>
<evidence type="ECO:0000313" key="3">
    <source>
        <dbReference type="Proteomes" id="UP000677054"/>
    </source>
</evidence>
<protein>
    <submittedName>
        <fullName evidence="2">Uncharacterized protein</fullName>
    </submittedName>
</protein>
<keyword evidence="3" id="KW-1185">Reference proteome</keyword>
<accession>A0A7R9A3M2</accession>
<proteinExistence type="predicted"/>
<dbReference type="EMBL" id="LR900642">
    <property type="protein sequence ID" value="CAD7246409.1"/>
    <property type="molecule type" value="Genomic_DNA"/>
</dbReference>
<evidence type="ECO:0000313" key="2">
    <source>
        <dbReference type="EMBL" id="CAD7246409.1"/>
    </source>
</evidence>
<gene>
    <name evidence="2" type="ORF">DSTB1V02_LOCUS6259</name>
</gene>
<feature type="chain" id="PRO_5036209650" evidence="1">
    <location>
        <begin position="36"/>
        <end position="274"/>
    </location>
</feature>
<dbReference type="AlphaFoldDB" id="A0A7R9A3M2"/>
<keyword evidence="1" id="KW-0732">Signal</keyword>
<dbReference type="Proteomes" id="UP000677054">
    <property type="component" value="Unassembled WGS sequence"/>
</dbReference>